<gene>
    <name evidence="2" type="ORF">KIN20_002777</name>
</gene>
<sequence length="139" mass="15463">MKDKRQKVGGIAWPMIPPQLAYLMHPFNYDMWAKTAFAYPSRVVGLQKTAAVVNVTFVGVTARTAKHSESSMSKQCGNLTSSRESQELDNPMLPQRLPTVSFTTQNEMIKNARENCEDVKPITIATALELTNQNETSAD</sequence>
<protein>
    <submittedName>
        <fullName evidence="2">Uncharacterized protein</fullName>
    </submittedName>
</protein>
<keyword evidence="3" id="KW-1185">Reference proteome</keyword>
<proteinExistence type="predicted"/>
<name>A0AAD5MP09_PARTN</name>
<evidence type="ECO:0000313" key="3">
    <source>
        <dbReference type="Proteomes" id="UP001196413"/>
    </source>
</evidence>
<evidence type="ECO:0000256" key="1">
    <source>
        <dbReference type="SAM" id="MobiDB-lite"/>
    </source>
</evidence>
<accession>A0AAD5MP09</accession>
<organism evidence="2 3">
    <name type="scientific">Parelaphostrongylus tenuis</name>
    <name type="common">Meningeal worm</name>
    <dbReference type="NCBI Taxonomy" id="148309"/>
    <lineage>
        <taxon>Eukaryota</taxon>
        <taxon>Metazoa</taxon>
        <taxon>Ecdysozoa</taxon>
        <taxon>Nematoda</taxon>
        <taxon>Chromadorea</taxon>
        <taxon>Rhabditida</taxon>
        <taxon>Rhabditina</taxon>
        <taxon>Rhabditomorpha</taxon>
        <taxon>Strongyloidea</taxon>
        <taxon>Metastrongylidae</taxon>
        <taxon>Parelaphostrongylus</taxon>
    </lineage>
</organism>
<comment type="caution">
    <text evidence="2">The sequence shown here is derived from an EMBL/GenBank/DDBJ whole genome shotgun (WGS) entry which is preliminary data.</text>
</comment>
<feature type="region of interest" description="Disordered" evidence="1">
    <location>
        <begin position="68"/>
        <end position="97"/>
    </location>
</feature>
<evidence type="ECO:0000313" key="2">
    <source>
        <dbReference type="EMBL" id="KAJ1347654.1"/>
    </source>
</evidence>
<reference evidence="2" key="1">
    <citation type="submission" date="2021-06" db="EMBL/GenBank/DDBJ databases">
        <title>Parelaphostrongylus tenuis whole genome reference sequence.</title>
        <authorList>
            <person name="Garwood T.J."/>
            <person name="Larsen P.A."/>
            <person name="Fountain-Jones N.M."/>
            <person name="Garbe J.R."/>
            <person name="Macchietto M.G."/>
            <person name="Kania S.A."/>
            <person name="Gerhold R.W."/>
            <person name="Richards J.E."/>
            <person name="Wolf T.M."/>
        </authorList>
    </citation>
    <scope>NUCLEOTIDE SEQUENCE</scope>
    <source>
        <strain evidence="2">MNPRO001-30</strain>
        <tissue evidence="2">Meninges</tissue>
    </source>
</reference>
<dbReference type="AlphaFoldDB" id="A0AAD5MP09"/>
<feature type="compositionally biased region" description="Polar residues" evidence="1">
    <location>
        <begin position="70"/>
        <end position="83"/>
    </location>
</feature>
<dbReference type="Proteomes" id="UP001196413">
    <property type="component" value="Unassembled WGS sequence"/>
</dbReference>
<dbReference type="EMBL" id="JAHQIW010000364">
    <property type="protein sequence ID" value="KAJ1347654.1"/>
    <property type="molecule type" value="Genomic_DNA"/>
</dbReference>